<dbReference type="Pfam" id="PF08305">
    <property type="entry name" value="NPCBM"/>
    <property type="match status" value="1"/>
</dbReference>
<evidence type="ECO:0000313" key="3">
    <source>
        <dbReference type="EMBL" id="HCO23553.1"/>
    </source>
</evidence>
<keyword evidence="1" id="KW-0472">Membrane</keyword>
<comment type="caution">
    <text evidence="3">The sequence shown here is derived from an EMBL/GenBank/DDBJ whole genome shotgun (WGS) entry which is preliminary data.</text>
</comment>
<feature type="transmembrane region" description="Helical" evidence="1">
    <location>
        <begin position="12"/>
        <end position="29"/>
    </location>
</feature>
<dbReference type="InterPro" id="IPR038637">
    <property type="entry name" value="NPCBM_sf"/>
</dbReference>
<dbReference type="Proteomes" id="UP000263642">
    <property type="component" value="Unassembled WGS sequence"/>
</dbReference>
<evidence type="ECO:0000313" key="4">
    <source>
        <dbReference type="Proteomes" id="UP000263642"/>
    </source>
</evidence>
<dbReference type="SUPFAM" id="SSF49785">
    <property type="entry name" value="Galactose-binding domain-like"/>
    <property type="match status" value="1"/>
</dbReference>
<sequence length="450" mass="50262">MLNFLDNSFTRSYLFRGTISLLLVFPLLLTDMSLQKTWAWGRGHKLIRSWAVARLPAWQIKLLRPEDWQRLQSDYTSLQDTHAGGKSPHLDKYCKPPARLSLHDVGSIEASLPDIQWYLQQTLDHLARNEPDEALKFLGVLCHWNEDPGCPCAHSSPINEATLRRLLPPTADLANKNYLFGYGGIADIGNYTIPEEQYRPQLLGTTVPEAAARIYQHQRLLRAHAAALIIPLVQAEIAGNTAQADMQRQTAALYNAKHVADILYTLFCLQEKRFATDEVAALKSQPLTAWEPDTKMQMISHPYYVTPFLKNQALDAGRKLHPLTFASEPETAEAITHGYGMGTPYTLNYKVGPGIVYDRFTCRVGLHPTAGEAGKVAFAIIVNGVVTAKTKFLTTADKPELIEVALPKTDIVTLGLQTIPHPESNSLHNLAVWGDPNLIRAEHVPFRLDH</sequence>
<evidence type="ECO:0000259" key="2">
    <source>
        <dbReference type="Pfam" id="PF08305"/>
    </source>
</evidence>
<dbReference type="InterPro" id="IPR008979">
    <property type="entry name" value="Galactose-bd-like_sf"/>
</dbReference>
<dbReference type="Gene3D" id="2.60.120.1060">
    <property type="entry name" value="NPCBM/NEW2 domain"/>
    <property type="match status" value="1"/>
</dbReference>
<dbReference type="InterPro" id="IPR013222">
    <property type="entry name" value="Glyco_hyd_98_carb-bd"/>
</dbReference>
<keyword evidence="1" id="KW-0812">Transmembrane</keyword>
<name>A0A3D3R3Z5_9PLAN</name>
<gene>
    <name evidence="3" type="ORF">DIT97_11020</name>
</gene>
<reference evidence="3 4" key="1">
    <citation type="journal article" date="2018" name="Nat. Biotechnol.">
        <title>A standardized bacterial taxonomy based on genome phylogeny substantially revises the tree of life.</title>
        <authorList>
            <person name="Parks D.H."/>
            <person name="Chuvochina M."/>
            <person name="Waite D.W."/>
            <person name="Rinke C."/>
            <person name="Skarshewski A."/>
            <person name="Chaumeil P.A."/>
            <person name="Hugenholtz P."/>
        </authorList>
    </citation>
    <scope>NUCLEOTIDE SEQUENCE [LARGE SCALE GENOMIC DNA]</scope>
    <source>
        <strain evidence="3">UBA9375</strain>
    </source>
</reference>
<dbReference type="AlphaFoldDB" id="A0A3D3R3Z5"/>
<organism evidence="3 4">
    <name type="scientific">Gimesia maris</name>
    <dbReference type="NCBI Taxonomy" id="122"/>
    <lineage>
        <taxon>Bacteria</taxon>
        <taxon>Pseudomonadati</taxon>
        <taxon>Planctomycetota</taxon>
        <taxon>Planctomycetia</taxon>
        <taxon>Planctomycetales</taxon>
        <taxon>Planctomycetaceae</taxon>
        <taxon>Gimesia</taxon>
    </lineage>
</organism>
<dbReference type="EMBL" id="DQAY01000061">
    <property type="protein sequence ID" value="HCO23553.1"/>
    <property type="molecule type" value="Genomic_DNA"/>
</dbReference>
<evidence type="ECO:0000256" key="1">
    <source>
        <dbReference type="SAM" id="Phobius"/>
    </source>
</evidence>
<accession>A0A3D3R3Z5</accession>
<keyword evidence="1" id="KW-1133">Transmembrane helix</keyword>
<feature type="domain" description="Glycosyl hydrolase family 98 putative carbohydrate-binding module" evidence="2">
    <location>
        <begin position="321"/>
        <end position="438"/>
    </location>
</feature>
<proteinExistence type="predicted"/>
<protein>
    <recommendedName>
        <fullName evidence="2">Glycosyl hydrolase family 98 putative carbohydrate-binding module domain-containing protein</fullName>
    </recommendedName>
</protein>